<sequence length="49" mass="5214">MRGGVALDQAANDVHRALHSLRQRHICDPSWSAARSAANGAPHGHRCAS</sequence>
<protein>
    <submittedName>
        <fullName evidence="1">Uncharacterized protein</fullName>
    </submittedName>
</protein>
<gene>
    <name evidence="1" type="ORF">BURMUCGD2_5408</name>
</gene>
<proteinExistence type="predicted"/>
<accession>B9BK02</accession>
<comment type="caution">
    <text evidence="1">The sequence shown here is derived from an EMBL/GenBank/DDBJ whole genome shotgun (WGS) entry which is preliminary data.</text>
</comment>
<dbReference type="Proteomes" id="UP000004535">
    <property type="component" value="Unassembled WGS sequence"/>
</dbReference>
<evidence type="ECO:0000313" key="2">
    <source>
        <dbReference type="Proteomes" id="UP000004535"/>
    </source>
</evidence>
<dbReference type="AlphaFoldDB" id="B9BK02"/>
<reference evidence="1 2" key="1">
    <citation type="journal article" date="2012" name="J. Bacteriol.">
        <title>Draft Genome Sequence Determination for Cystic Fibrosis and Chronic Granulomatous Disease Burkholderia multivorans Isolates.</title>
        <authorList>
            <person name="Varga J.J."/>
            <person name="Losada L."/>
            <person name="Zelazny A.M."/>
            <person name="Brinkac L."/>
            <person name="Harkins D."/>
            <person name="Radune D."/>
            <person name="Hostetler J."/>
            <person name="Sampaio E.P."/>
            <person name="Ronning C.M."/>
            <person name="Nierman W.C."/>
            <person name="Greenberg D.E."/>
            <person name="Holland S.M."/>
            <person name="Goldberg J.B."/>
        </authorList>
    </citation>
    <scope>NUCLEOTIDE SEQUENCE [LARGE SCALE GENOMIC DNA]</scope>
    <source>
        <strain evidence="1 2">CGD2</strain>
    </source>
</reference>
<dbReference type="EMBL" id="ACFC01000002">
    <property type="protein sequence ID" value="EEE08269.1"/>
    <property type="molecule type" value="Genomic_DNA"/>
</dbReference>
<organism evidence="1 2">
    <name type="scientific">Burkholderia multivorans CGD2</name>
    <dbReference type="NCBI Taxonomy" id="513052"/>
    <lineage>
        <taxon>Bacteria</taxon>
        <taxon>Pseudomonadati</taxon>
        <taxon>Pseudomonadota</taxon>
        <taxon>Betaproteobacteria</taxon>
        <taxon>Burkholderiales</taxon>
        <taxon>Burkholderiaceae</taxon>
        <taxon>Burkholderia</taxon>
        <taxon>Burkholderia cepacia complex</taxon>
    </lineage>
</organism>
<name>B9BK02_9BURK</name>
<evidence type="ECO:0000313" key="1">
    <source>
        <dbReference type="EMBL" id="EEE08269.1"/>
    </source>
</evidence>